<evidence type="ECO:0000313" key="8">
    <source>
        <dbReference type="Proteomes" id="UP000628984"/>
    </source>
</evidence>
<reference evidence="7" key="1">
    <citation type="journal article" date="2014" name="Int. J. Syst. Evol. Microbiol.">
        <title>Complete genome sequence of Corynebacterium casei LMG S-19264T (=DSM 44701T), isolated from a smear-ripened cheese.</title>
        <authorList>
            <consortium name="US DOE Joint Genome Institute (JGI-PGF)"/>
            <person name="Walter F."/>
            <person name="Albersmeier A."/>
            <person name="Kalinowski J."/>
            <person name="Ruckert C."/>
        </authorList>
    </citation>
    <scope>NUCLEOTIDE SEQUENCE</scope>
    <source>
        <strain evidence="7">KCTC 23714</strain>
    </source>
</reference>
<evidence type="ECO:0000256" key="4">
    <source>
        <dbReference type="ARBA" id="ARBA00023136"/>
    </source>
</evidence>
<keyword evidence="8" id="KW-1185">Reference proteome</keyword>
<evidence type="ECO:0000259" key="6">
    <source>
        <dbReference type="Pfam" id="PF04116"/>
    </source>
</evidence>
<dbReference type="GO" id="GO:0008610">
    <property type="term" value="P:lipid biosynthetic process"/>
    <property type="evidence" value="ECO:0007669"/>
    <property type="project" value="InterPro"/>
</dbReference>
<evidence type="ECO:0000256" key="1">
    <source>
        <dbReference type="ARBA" id="ARBA00004370"/>
    </source>
</evidence>
<keyword evidence="4 5" id="KW-0472">Membrane</keyword>
<sequence>MDDLNYGTRDKRGNWTPNEKLVHAPLFAFPPKPLALLKWLPSYFLPWNILWALSAVAWWAWIIPEAEVMRTIGWGWVLWLFAANSVAVFLFYGAIELHLYIRRAQGNRFKYNAKFPAEHKSSAFMFQSQTLDSLIRAFCSGVPIWTAWEVLILWAWANGYGPWVGLYDNPWYLLAVWLALPVIHEAHFFLIHRLIHTPFLYKWVHSVHHNSVNPSPWSSLSMHPVEHLLYFATAAYHFLIPSHPLLAIYQLHFAGFGAVVGHIGFDRIEVTEDRAVESHAFAHYLHHKYFEVNYGDGLIPLDKWFGTWHDGSKDGDARMQARYEKRKAKANAAKANAAKA</sequence>
<reference evidence="7" key="2">
    <citation type="submission" date="2020-09" db="EMBL/GenBank/DDBJ databases">
        <authorList>
            <person name="Sun Q."/>
            <person name="Kim S."/>
        </authorList>
    </citation>
    <scope>NUCLEOTIDE SEQUENCE</scope>
    <source>
        <strain evidence="7">KCTC 23714</strain>
    </source>
</reference>
<name>A0A918IX51_9RHOB</name>
<accession>A0A918IX51</accession>
<feature type="transmembrane region" description="Helical" evidence="5">
    <location>
        <begin position="44"/>
        <end position="64"/>
    </location>
</feature>
<organism evidence="7 8">
    <name type="scientific">Gemmobacter lanyuensis</name>
    <dbReference type="NCBI Taxonomy" id="1054497"/>
    <lineage>
        <taxon>Bacteria</taxon>
        <taxon>Pseudomonadati</taxon>
        <taxon>Pseudomonadota</taxon>
        <taxon>Alphaproteobacteria</taxon>
        <taxon>Rhodobacterales</taxon>
        <taxon>Paracoccaceae</taxon>
        <taxon>Gemmobacter</taxon>
    </lineage>
</organism>
<feature type="transmembrane region" description="Helical" evidence="5">
    <location>
        <begin position="134"/>
        <end position="157"/>
    </location>
</feature>
<dbReference type="GO" id="GO:0016491">
    <property type="term" value="F:oxidoreductase activity"/>
    <property type="evidence" value="ECO:0007669"/>
    <property type="project" value="InterPro"/>
</dbReference>
<dbReference type="InterPro" id="IPR050307">
    <property type="entry name" value="Sterol_Desaturase_Related"/>
</dbReference>
<keyword evidence="2 5" id="KW-0812">Transmembrane</keyword>
<evidence type="ECO:0000256" key="5">
    <source>
        <dbReference type="SAM" id="Phobius"/>
    </source>
</evidence>
<proteinExistence type="predicted"/>
<evidence type="ECO:0000256" key="3">
    <source>
        <dbReference type="ARBA" id="ARBA00022989"/>
    </source>
</evidence>
<dbReference type="RefSeq" id="WP_189634135.1">
    <property type="nucleotide sequence ID" value="NZ_BMYQ01000007.1"/>
</dbReference>
<keyword evidence="3 5" id="KW-1133">Transmembrane helix</keyword>
<dbReference type="GO" id="GO:0016020">
    <property type="term" value="C:membrane"/>
    <property type="evidence" value="ECO:0007669"/>
    <property type="project" value="UniProtKB-SubCell"/>
</dbReference>
<feature type="transmembrane region" description="Helical" evidence="5">
    <location>
        <begin position="169"/>
        <end position="191"/>
    </location>
</feature>
<dbReference type="PANTHER" id="PTHR11863">
    <property type="entry name" value="STEROL DESATURASE"/>
    <property type="match status" value="1"/>
</dbReference>
<feature type="domain" description="Fatty acid hydroxylase" evidence="6">
    <location>
        <begin position="178"/>
        <end position="307"/>
    </location>
</feature>
<comment type="subcellular location">
    <subcellularLocation>
        <location evidence="1">Membrane</location>
    </subcellularLocation>
</comment>
<dbReference type="GO" id="GO:0005506">
    <property type="term" value="F:iron ion binding"/>
    <property type="evidence" value="ECO:0007669"/>
    <property type="project" value="InterPro"/>
</dbReference>
<gene>
    <name evidence="7" type="ORF">GCM10011452_24200</name>
</gene>
<comment type="caution">
    <text evidence="7">The sequence shown here is derived from an EMBL/GenBank/DDBJ whole genome shotgun (WGS) entry which is preliminary data.</text>
</comment>
<evidence type="ECO:0000256" key="2">
    <source>
        <dbReference type="ARBA" id="ARBA00022692"/>
    </source>
</evidence>
<evidence type="ECO:0000313" key="7">
    <source>
        <dbReference type="EMBL" id="GGW34879.1"/>
    </source>
</evidence>
<dbReference type="AlphaFoldDB" id="A0A918IX51"/>
<dbReference type="InterPro" id="IPR006694">
    <property type="entry name" value="Fatty_acid_hydroxylase"/>
</dbReference>
<dbReference type="Proteomes" id="UP000628984">
    <property type="component" value="Unassembled WGS sequence"/>
</dbReference>
<dbReference type="Pfam" id="PF04116">
    <property type="entry name" value="FA_hydroxylase"/>
    <property type="match status" value="1"/>
</dbReference>
<protein>
    <submittedName>
        <fullName evidence="7">Desaturase</fullName>
    </submittedName>
</protein>
<feature type="transmembrane region" description="Helical" evidence="5">
    <location>
        <begin position="76"/>
        <end position="101"/>
    </location>
</feature>
<dbReference type="EMBL" id="BMYQ01000007">
    <property type="protein sequence ID" value="GGW34879.1"/>
    <property type="molecule type" value="Genomic_DNA"/>
</dbReference>